<accession>A0A8T4H9P1</accession>
<comment type="caution">
    <text evidence="4">The sequence shown here is derived from an EMBL/GenBank/DDBJ whole genome shotgun (WGS) entry which is preliminary data.</text>
</comment>
<dbReference type="CDD" id="cd09993">
    <property type="entry name" value="HDAC_classIV"/>
    <property type="match status" value="1"/>
</dbReference>
<feature type="domain" description="Histone deacetylase" evidence="3">
    <location>
        <begin position="3"/>
        <end position="269"/>
    </location>
</feature>
<sequence length="280" mass="31356">MEKYERIALELLAQGLVEPANFFKPDLCSLENLQAAHDPYYVEQLLQKTLDPKMIRRIGFPLDDALIARERYLVQGTITCCQHALQHGISFNIAGGTHHAGYNYGEGFCLINDQGVAARYLLEHQLASKIAIIDLDVHQGNGTADMFLSEERIFTFSIHCEKNYPFIKATSNLDIGLDLGTTDDFYLATLRKAISQVLDKENPNFVFYQAGVDILATDKLGKLHITPQGCQQRDSIVLQACKDRNIPVQVSMGGGYSTELEDIVQAHVQTFRTALDLYNL</sequence>
<dbReference type="InterPro" id="IPR044150">
    <property type="entry name" value="HDAC_classIV"/>
</dbReference>
<evidence type="ECO:0000256" key="1">
    <source>
        <dbReference type="ARBA" id="ARBA00005947"/>
    </source>
</evidence>
<dbReference type="GO" id="GO:0016787">
    <property type="term" value="F:hydrolase activity"/>
    <property type="evidence" value="ECO:0007669"/>
    <property type="project" value="UniProtKB-KW"/>
</dbReference>
<dbReference type="SUPFAM" id="SSF52768">
    <property type="entry name" value="Arginase/deacetylase"/>
    <property type="match status" value="1"/>
</dbReference>
<dbReference type="GO" id="GO:0004407">
    <property type="term" value="F:histone deacetylase activity"/>
    <property type="evidence" value="ECO:0007669"/>
    <property type="project" value="InterPro"/>
</dbReference>
<evidence type="ECO:0000256" key="2">
    <source>
        <dbReference type="ARBA" id="ARBA00022801"/>
    </source>
</evidence>
<dbReference type="InterPro" id="IPR023696">
    <property type="entry name" value="Ureohydrolase_dom_sf"/>
</dbReference>
<dbReference type="EMBL" id="JAGKSB010000004">
    <property type="protein sequence ID" value="MBP3942985.1"/>
    <property type="molecule type" value="Genomic_DNA"/>
</dbReference>
<keyword evidence="2" id="KW-0378">Hydrolase</keyword>
<keyword evidence="5" id="KW-1185">Reference proteome</keyword>
<evidence type="ECO:0000259" key="3">
    <source>
        <dbReference type="Pfam" id="PF00850"/>
    </source>
</evidence>
<dbReference type="InterPro" id="IPR023801">
    <property type="entry name" value="His_deacetylse_dom"/>
</dbReference>
<dbReference type="InterPro" id="IPR000286">
    <property type="entry name" value="HDACs"/>
</dbReference>
<dbReference type="Proteomes" id="UP000679691">
    <property type="component" value="Unassembled WGS sequence"/>
</dbReference>
<comment type="similarity">
    <text evidence="1">Belongs to the histone deacetylase family.</text>
</comment>
<evidence type="ECO:0000313" key="5">
    <source>
        <dbReference type="Proteomes" id="UP000679691"/>
    </source>
</evidence>
<dbReference type="InterPro" id="IPR037138">
    <property type="entry name" value="His_deacetylse_dom_sf"/>
</dbReference>
<reference evidence="4" key="1">
    <citation type="submission" date="2021-03" db="EMBL/GenBank/DDBJ databases">
        <authorList>
            <person name="Lu T."/>
            <person name="Wang Q."/>
            <person name="Han X."/>
        </authorList>
    </citation>
    <scope>NUCLEOTIDE SEQUENCE</scope>
    <source>
        <strain evidence="4">WQ 2009</strain>
    </source>
</reference>
<dbReference type="PANTHER" id="PTHR10625:SF19">
    <property type="entry name" value="HISTONE DEACETYLASE 12"/>
    <property type="match status" value="1"/>
</dbReference>
<dbReference type="PRINTS" id="PR01270">
    <property type="entry name" value="HDASUPER"/>
</dbReference>
<dbReference type="PANTHER" id="PTHR10625">
    <property type="entry name" value="HISTONE DEACETYLASE HDAC1-RELATED"/>
    <property type="match status" value="1"/>
</dbReference>
<dbReference type="Pfam" id="PF00850">
    <property type="entry name" value="Hist_deacetyl"/>
    <property type="match status" value="1"/>
</dbReference>
<dbReference type="Gene3D" id="3.40.800.20">
    <property type="entry name" value="Histone deacetylase domain"/>
    <property type="match status" value="1"/>
</dbReference>
<organism evidence="4 5">
    <name type="scientific">Rhinopithecimicrobium faecis</name>
    <dbReference type="NCBI Taxonomy" id="2820698"/>
    <lineage>
        <taxon>Bacteria</taxon>
        <taxon>Pseudomonadati</taxon>
        <taxon>Bacteroidota</taxon>
        <taxon>Sphingobacteriia</taxon>
        <taxon>Sphingobacteriales</taxon>
        <taxon>Sphingobacteriaceae</taxon>
        <taxon>Rhinopithecimicrobium</taxon>
    </lineage>
</organism>
<gene>
    <name evidence="4" type="ORF">J5U18_05290</name>
</gene>
<evidence type="ECO:0000313" key="4">
    <source>
        <dbReference type="EMBL" id="MBP3942985.1"/>
    </source>
</evidence>
<dbReference type="AlphaFoldDB" id="A0A8T4H9P1"/>
<proteinExistence type="inferred from homology"/>
<dbReference type="GO" id="GO:0040029">
    <property type="term" value="P:epigenetic regulation of gene expression"/>
    <property type="evidence" value="ECO:0007669"/>
    <property type="project" value="TreeGrafter"/>
</dbReference>
<protein>
    <submittedName>
        <fullName evidence="4">Histone deacetylase</fullName>
    </submittedName>
</protein>
<name>A0A8T4H9P1_9SPHI</name>